<dbReference type="EMBL" id="JAAMRD010000014">
    <property type="protein sequence ID" value="MBA1306007.1"/>
    <property type="molecule type" value="Genomic_DNA"/>
</dbReference>
<dbReference type="Pfam" id="PF21845">
    <property type="entry name" value="DUF6904"/>
    <property type="match status" value="1"/>
</dbReference>
<proteinExistence type="predicted"/>
<sequence length="206" mass="23839">MQYDNRKSNAGLVIWGDIYELKNLWAFIHRVLDESTLLDEEDQLLTSLAYEVRHAFDRLRHKAVRKWYGEDSTPIYGFDCIWPVTLMQLGRLRAGLSFMPTVTRHDQSVMYGLESVVLNGLEDMLPGTSEQLYKMALRFAHDEADTVDSILDSRTGYFLSLTPRKRKDHLAAIFDSIGTVWARDNPLDPIVFEPFLGLSEYPSFKW</sequence>
<organism evidence="1 2">
    <name type="scientific">Stutzerimonas stutzeri</name>
    <name type="common">Pseudomonas stutzeri</name>
    <dbReference type="NCBI Taxonomy" id="316"/>
    <lineage>
        <taxon>Bacteria</taxon>
        <taxon>Pseudomonadati</taxon>
        <taxon>Pseudomonadota</taxon>
        <taxon>Gammaproteobacteria</taxon>
        <taxon>Pseudomonadales</taxon>
        <taxon>Pseudomonadaceae</taxon>
        <taxon>Stutzerimonas</taxon>
    </lineage>
</organism>
<name>A0AA40RU96_STUST</name>
<evidence type="ECO:0000313" key="1">
    <source>
        <dbReference type="EMBL" id="MBA1306007.1"/>
    </source>
</evidence>
<comment type="caution">
    <text evidence="1">The sequence shown here is derived from an EMBL/GenBank/DDBJ whole genome shotgun (WGS) entry which is preliminary data.</text>
</comment>
<dbReference type="AlphaFoldDB" id="A0AA40RU96"/>
<protein>
    <submittedName>
        <fullName evidence="1">Uncharacterized protein</fullName>
    </submittedName>
</protein>
<dbReference type="InterPro" id="IPR054199">
    <property type="entry name" value="DUF6904"/>
</dbReference>
<dbReference type="Proteomes" id="UP001138621">
    <property type="component" value="Unassembled WGS sequence"/>
</dbReference>
<gene>
    <name evidence="1" type="ORF">G7024_16575</name>
</gene>
<reference evidence="1" key="1">
    <citation type="submission" date="2020-02" db="EMBL/GenBank/DDBJ databases">
        <title>Synteny-based analysis reveals conserved mechanism for high triclosan tolerance in Pseudomonas, as well as instances of horizontal transfer.</title>
        <authorList>
            <person name="Mcfarland A.G."/>
            <person name="Bertucci H.K."/>
            <person name="Litmann E."/>
            <person name="Shen J."/>
            <person name="Huttenhower C."/>
            <person name="Hartmann E.M."/>
        </authorList>
    </citation>
    <scope>NUCLEOTIDE SEQUENCE</scope>
    <source>
        <strain evidence="1">109A1</strain>
    </source>
</reference>
<evidence type="ECO:0000313" key="2">
    <source>
        <dbReference type="Proteomes" id="UP001138621"/>
    </source>
</evidence>
<dbReference type="RefSeq" id="WP_181121756.1">
    <property type="nucleotide sequence ID" value="NZ_JAAMRD010000014.1"/>
</dbReference>
<accession>A0AA40RU96</accession>